<sequence>MSLKLELPFTGKDLRTGQLVWRLAALAAAWVVLYVLNENVWAWLFGDALGLDTGERLWGSIEFFVYDTSKILLLLAGMIFSIGLLRTALRPERIRAWLDGKSLPIALLLAALFGAITPFCSCSSIPLFIGFVAAGVPLSVTLTFLIASPLVNEVAVLMLGNAFGWPVTIAYVLAGLGIAVVIGAILSRFKLDHHVQDFVFGTPTSALHEGGGKITLQQRVDAAAEETRDIFGRVWKWVILGVGVGAVIHGWVPTEFFATYAGPDNPFAVVIATLAGAPLYSNAAGVIPIVEAMYGKGMALGTAMSFMMATVALSLPEFMLLKQVLKPRLLLIFFGSVSIAIMLVGFGFNLFAG</sequence>
<dbReference type="Pfam" id="PF03773">
    <property type="entry name" value="ArsP_1"/>
    <property type="match status" value="1"/>
</dbReference>
<feature type="transmembrane region" description="Helical" evidence="7">
    <location>
        <begin position="71"/>
        <end position="89"/>
    </location>
</feature>
<reference evidence="8 9" key="1">
    <citation type="submission" date="2020-03" db="EMBL/GenBank/DDBJ databases">
        <title>Leucobacter sp. nov., isolated from beetles.</title>
        <authorList>
            <person name="Hyun D.-W."/>
            <person name="Bae J.-W."/>
        </authorList>
    </citation>
    <scope>NUCLEOTIDE SEQUENCE [LARGE SCALE GENOMIC DNA]</scope>
    <source>
        <strain evidence="8 9">HDW9B</strain>
    </source>
</reference>
<dbReference type="InterPro" id="IPR005524">
    <property type="entry name" value="DUF318"/>
</dbReference>
<evidence type="ECO:0000256" key="6">
    <source>
        <dbReference type="ARBA" id="ARBA00023136"/>
    </source>
</evidence>
<keyword evidence="6 7" id="KW-0472">Membrane</keyword>
<dbReference type="PANTHER" id="PTHR42775">
    <property type="entry name" value="PERMEASE RV2963-RELATED"/>
    <property type="match status" value="1"/>
</dbReference>
<protein>
    <submittedName>
        <fullName evidence="8">Permease</fullName>
    </submittedName>
</protein>
<proteinExistence type="inferred from homology"/>
<keyword evidence="4 7" id="KW-0812">Transmembrane</keyword>
<feature type="transmembrane region" description="Helical" evidence="7">
    <location>
        <begin position="234"/>
        <end position="252"/>
    </location>
</feature>
<name>A0A6G8FI55_9MICO</name>
<evidence type="ECO:0000256" key="1">
    <source>
        <dbReference type="ARBA" id="ARBA00004651"/>
    </source>
</evidence>
<evidence type="ECO:0000256" key="4">
    <source>
        <dbReference type="ARBA" id="ARBA00022692"/>
    </source>
</evidence>
<dbReference type="GO" id="GO:0005886">
    <property type="term" value="C:plasma membrane"/>
    <property type="evidence" value="ECO:0007669"/>
    <property type="project" value="UniProtKB-SubCell"/>
</dbReference>
<dbReference type="AlphaFoldDB" id="A0A6G8FI55"/>
<dbReference type="RefSeq" id="WP_166322850.1">
    <property type="nucleotide sequence ID" value="NZ_CP049934.1"/>
</dbReference>
<dbReference type="PANTHER" id="PTHR42775:SF1">
    <property type="entry name" value="PERMEASE RV2963-RELATED"/>
    <property type="match status" value="1"/>
</dbReference>
<comment type="subcellular location">
    <subcellularLocation>
        <location evidence="1">Cell membrane</location>
        <topology evidence="1">Multi-pass membrane protein</topology>
    </subcellularLocation>
</comment>
<evidence type="ECO:0000256" key="3">
    <source>
        <dbReference type="ARBA" id="ARBA00022475"/>
    </source>
</evidence>
<feature type="transmembrane region" description="Helical" evidence="7">
    <location>
        <begin position="127"/>
        <end position="151"/>
    </location>
</feature>
<accession>A0A6G8FI55</accession>
<dbReference type="EMBL" id="CP049934">
    <property type="protein sequence ID" value="QIM16130.1"/>
    <property type="molecule type" value="Genomic_DNA"/>
</dbReference>
<dbReference type="InterPro" id="IPR053166">
    <property type="entry name" value="UPF0718_permease"/>
</dbReference>
<comment type="similarity">
    <text evidence="2">Belongs to the UPF0718 family.</text>
</comment>
<evidence type="ECO:0000256" key="5">
    <source>
        <dbReference type="ARBA" id="ARBA00022989"/>
    </source>
</evidence>
<feature type="transmembrane region" description="Helical" evidence="7">
    <location>
        <begin position="163"/>
        <end position="186"/>
    </location>
</feature>
<evidence type="ECO:0000313" key="9">
    <source>
        <dbReference type="Proteomes" id="UP000501387"/>
    </source>
</evidence>
<gene>
    <name evidence="8" type="ORF">G7067_06370</name>
</gene>
<feature type="transmembrane region" description="Helical" evidence="7">
    <location>
        <begin position="267"/>
        <end position="290"/>
    </location>
</feature>
<feature type="transmembrane region" description="Helical" evidence="7">
    <location>
        <begin position="297"/>
        <end position="316"/>
    </location>
</feature>
<evidence type="ECO:0000313" key="8">
    <source>
        <dbReference type="EMBL" id="QIM16130.1"/>
    </source>
</evidence>
<feature type="transmembrane region" description="Helical" evidence="7">
    <location>
        <begin position="20"/>
        <end position="36"/>
    </location>
</feature>
<dbReference type="Proteomes" id="UP000501387">
    <property type="component" value="Chromosome"/>
</dbReference>
<keyword evidence="9" id="KW-1185">Reference proteome</keyword>
<feature type="transmembrane region" description="Helical" evidence="7">
    <location>
        <begin position="328"/>
        <end position="352"/>
    </location>
</feature>
<keyword evidence="3" id="KW-1003">Cell membrane</keyword>
<evidence type="ECO:0000256" key="7">
    <source>
        <dbReference type="SAM" id="Phobius"/>
    </source>
</evidence>
<dbReference type="KEGG" id="lins:G7067_06370"/>
<keyword evidence="5 7" id="KW-1133">Transmembrane helix</keyword>
<organism evidence="8 9">
    <name type="scientific">Leucobacter insecticola</name>
    <dbReference type="NCBI Taxonomy" id="2714934"/>
    <lineage>
        <taxon>Bacteria</taxon>
        <taxon>Bacillati</taxon>
        <taxon>Actinomycetota</taxon>
        <taxon>Actinomycetes</taxon>
        <taxon>Micrococcales</taxon>
        <taxon>Microbacteriaceae</taxon>
        <taxon>Leucobacter</taxon>
    </lineage>
</organism>
<evidence type="ECO:0000256" key="2">
    <source>
        <dbReference type="ARBA" id="ARBA00006386"/>
    </source>
</evidence>